<gene>
    <name evidence="1" type="ORF">LDCGVIBL_CDS0131</name>
</gene>
<organism evidence="1">
    <name type="scientific">Rhizobium phage LG08</name>
    <dbReference type="NCBI Taxonomy" id="3129229"/>
    <lineage>
        <taxon>Viruses</taxon>
        <taxon>Duplodnaviria</taxon>
        <taxon>Heunggongvirae</taxon>
        <taxon>Uroviricota</taxon>
        <taxon>Caudoviricetes</taxon>
    </lineage>
</organism>
<name>A0AAU8HY19_9CAUD</name>
<accession>A0AAU8HY19</accession>
<reference evidence="1" key="1">
    <citation type="submission" date="2024-03" db="EMBL/GenBank/DDBJ databases">
        <authorList>
            <person name="Chantapakul B."/>
            <person name="Wang S."/>
        </authorList>
    </citation>
    <scope>NUCLEOTIDE SEQUENCE</scope>
</reference>
<protein>
    <submittedName>
        <fullName evidence="1">Uncharacterized protein</fullName>
    </submittedName>
</protein>
<proteinExistence type="predicted"/>
<evidence type="ECO:0000313" key="1">
    <source>
        <dbReference type="EMBL" id="XCI77489.1"/>
    </source>
</evidence>
<sequence>MSKVTHSSLKKFMKQTFEEMTPFNPNIFNFEVWNPGGYVVIQIGSNEKAKGLKGDFFEEITVMKTVSNGRSSKSSFSVLLWRTSMKTYNDFYAEIVNPILDGEINVIRVEKGSYILSLGNNIIGLDFNGDEDHVWLDWTNRHRGVGIKITSQDREEYIHMIDAVTSWSHEETYVKKLERIFGE</sequence>
<dbReference type="EMBL" id="PP429226">
    <property type="protein sequence ID" value="XCI77489.1"/>
    <property type="molecule type" value="Genomic_DNA"/>
</dbReference>